<evidence type="ECO:0000256" key="2">
    <source>
        <dbReference type="ARBA" id="ARBA00022448"/>
    </source>
</evidence>
<dbReference type="eggNOG" id="COG1230">
    <property type="taxonomic scope" value="Bacteria"/>
</dbReference>
<feature type="transmembrane region" description="Helical" evidence="8">
    <location>
        <begin position="63"/>
        <end position="79"/>
    </location>
</feature>
<dbReference type="GO" id="GO:0006882">
    <property type="term" value="P:intracellular zinc ion homeostasis"/>
    <property type="evidence" value="ECO:0007669"/>
    <property type="project" value="InterPro"/>
</dbReference>
<dbReference type="SUPFAM" id="SSF161111">
    <property type="entry name" value="Cation efflux protein transmembrane domain-like"/>
    <property type="match status" value="1"/>
</dbReference>
<sequence>MSDSTGSDRLAQLRHAHDHGAAASSHEARTRWVVALTFAMMVAELVVGYATNSLALTADGWHMATHAGALGMAAFAYWFARKQSGSSAFSFGTGKVHALAGYTSAVVLALIALLMVVESLRRFLHPESIAFSEALPVAVVGLAVNLVSVRLLHAGDHHHEAHDDHPEHDHHDHGHDDHDDEHAHGHHHGHDHNLRAAYFHVLADALTSVLAILALLGGRTFGWTFLDAAMGIVGGLVIAKWSYGLCRQAARQLLDVVPSESLAQRIRDRIESTFAGASVVDLHLWDIGPGARACIVSVAVPSPLAPSAYRDALVPIASLQHVTVEVHPLSAGDARRGS</sequence>
<dbReference type="HOGENOM" id="CLU_013430_1_0_7"/>
<evidence type="ECO:0000256" key="3">
    <source>
        <dbReference type="ARBA" id="ARBA00022692"/>
    </source>
</evidence>
<dbReference type="STRING" id="448385.sce0547"/>
<dbReference type="GO" id="GO:0016020">
    <property type="term" value="C:membrane"/>
    <property type="evidence" value="ECO:0007669"/>
    <property type="project" value="UniProtKB-SubCell"/>
</dbReference>
<dbReference type="InterPro" id="IPR045316">
    <property type="entry name" value="Msc2-like"/>
</dbReference>
<keyword evidence="11" id="KW-1185">Reference proteome</keyword>
<dbReference type="EMBL" id="AM746676">
    <property type="protein sequence ID" value="CAN90704.1"/>
    <property type="molecule type" value="Genomic_DNA"/>
</dbReference>
<dbReference type="InterPro" id="IPR027469">
    <property type="entry name" value="Cation_efflux_TMD_sf"/>
</dbReference>
<feature type="transmembrane region" description="Helical" evidence="8">
    <location>
        <begin position="129"/>
        <end position="152"/>
    </location>
</feature>
<dbReference type="PANTHER" id="PTHR45755:SF4">
    <property type="entry name" value="ZINC TRANSPORTER 7"/>
    <property type="match status" value="1"/>
</dbReference>
<dbReference type="BioCyc" id="SCEL448385:SCE_RS02865-MONOMER"/>
<name>A9GV42_SORC5</name>
<dbReference type="OrthoDB" id="9809646at2"/>
<accession>A9GV42</accession>
<evidence type="ECO:0000256" key="6">
    <source>
        <dbReference type="ARBA" id="ARBA00023136"/>
    </source>
</evidence>
<keyword evidence="2" id="KW-0813">Transport</keyword>
<feature type="compositionally biased region" description="Basic and acidic residues" evidence="7">
    <location>
        <begin position="158"/>
        <end position="183"/>
    </location>
</feature>
<keyword evidence="6 8" id="KW-0472">Membrane</keyword>
<reference evidence="10 11" key="1">
    <citation type="journal article" date="2007" name="Nat. Biotechnol.">
        <title>Complete genome sequence of the myxobacterium Sorangium cellulosum.</title>
        <authorList>
            <person name="Schneiker S."/>
            <person name="Perlova O."/>
            <person name="Kaiser O."/>
            <person name="Gerth K."/>
            <person name="Alici A."/>
            <person name="Altmeyer M.O."/>
            <person name="Bartels D."/>
            <person name="Bekel T."/>
            <person name="Beyer S."/>
            <person name="Bode E."/>
            <person name="Bode H.B."/>
            <person name="Bolten C.J."/>
            <person name="Choudhuri J.V."/>
            <person name="Doss S."/>
            <person name="Elnakady Y.A."/>
            <person name="Frank B."/>
            <person name="Gaigalat L."/>
            <person name="Goesmann A."/>
            <person name="Groeger C."/>
            <person name="Gross F."/>
            <person name="Jelsbak L."/>
            <person name="Jelsbak L."/>
            <person name="Kalinowski J."/>
            <person name="Kegler C."/>
            <person name="Knauber T."/>
            <person name="Konietzny S."/>
            <person name="Kopp M."/>
            <person name="Krause L."/>
            <person name="Krug D."/>
            <person name="Linke B."/>
            <person name="Mahmud T."/>
            <person name="Martinez-Arias R."/>
            <person name="McHardy A.C."/>
            <person name="Merai M."/>
            <person name="Meyer F."/>
            <person name="Mormann S."/>
            <person name="Munoz-Dorado J."/>
            <person name="Perez J."/>
            <person name="Pradella S."/>
            <person name="Rachid S."/>
            <person name="Raddatz G."/>
            <person name="Rosenau F."/>
            <person name="Rueckert C."/>
            <person name="Sasse F."/>
            <person name="Scharfe M."/>
            <person name="Schuster S.C."/>
            <person name="Suen G."/>
            <person name="Treuner-Lange A."/>
            <person name="Velicer G.J."/>
            <person name="Vorholter F.-J."/>
            <person name="Weissman K.J."/>
            <person name="Welch R.D."/>
            <person name="Wenzel S.C."/>
            <person name="Whitworth D.E."/>
            <person name="Wilhelm S."/>
            <person name="Wittmann C."/>
            <person name="Bloecker H."/>
            <person name="Puehler A."/>
            <person name="Mueller R."/>
        </authorList>
    </citation>
    <scope>NUCLEOTIDE SEQUENCE [LARGE SCALE GENOMIC DNA]</scope>
    <source>
        <strain evidence="11">So ce56</strain>
    </source>
</reference>
<evidence type="ECO:0000313" key="11">
    <source>
        <dbReference type="Proteomes" id="UP000002139"/>
    </source>
</evidence>
<dbReference type="Pfam" id="PF01545">
    <property type="entry name" value="Cation_efflux"/>
    <property type="match status" value="1"/>
</dbReference>
<proteinExistence type="predicted"/>
<gene>
    <name evidence="10" type="ordered locus">sce0547</name>
</gene>
<feature type="transmembrane region" description="Helical" evidence="8">
    <location>
        <begin position="32"/>
        <end position="51"/>
    </location>
</feature>
<organism evidence="10 11">
    <name type="scientific">Sorangium cellulosum (strain So ce56)</name>
    <name type="common">Polyangium cellulosum (strain So ce56)</name>
    <dbReference type="NCBI Taxonomy" id="448385"/>
    <lineage>
        <taxon>Bacteria</taxon>
        <taxon>Pseudomonadati</taxon>
        <taxon>Myxococcota</taxon>
        <taxon>Polyangia</taxon>
        <taxon>Polyangiales</taxon>
        <taxon>Polyangiaceae</taxon>
        <taxon>Sorangium</taxon>
    </lineage>
</organism>
<feature type="transmembrane region" description="Helical" evidence="8">
    <location>
        <begin position="223"/>
        <end position="243"/>
    </location>
</feature>
<evidence type="ECO:0000256" key="8">
    <source>
        <dbReference type="SAM" id="Phobius"/>
    </source>
</evidence>
<evidence type="ECO:0000313" key="10">
    <source>
        <dbReference type="EMBL" id="CAN90704.1"/>
    </source>
</evidence>
<feature type="domain" description="Cation efflux protein transmembrane" evidence="9">
    <location>
        <begin position="34"/>
        <end position="254"/>
    </location>
</feature>
<dbReference type="NCBIfam" id="NF033827">
    <property type="entry name" value="CDF_efflux_DmeF"/>
    <property type="match status" value="1"/>
</dbReference>
<dbReference type="InterPro" id="IPR002524">
    <property type="entry name" value="Cation_efflux"/>
</dbReference>
<keyword evidence="3 8" id="KW-0812">Transmembrane</keyword>
<keyword evidence="4 8" id="KW-1133">Transmembrane helix</keyword>
<feature type="transmembrane region" description="Helical" evidence="8">
    <location>
        <begin position="197"/>
        <end position="217"/>
    </location>
</feature>
<evidence type="ECO:0000256" key="4">
    <source>
        <dbReference type="ARBA" id="ARBA00022989"/>
    </source>
</evidence>
<dbReference type="KEGG" id="scl:sce0547"/>
<dbReference type="RefSeq" id="WP_012233182.1">
    <property type="nucleotide sequence ID" value="NC_010162.1"/>
</dbReference>
<feature type="transmembrane region" description="Helical" evidence="8">
    <location>
        <begin position="99"/>
        <end position="117"/>
    </location>
</feature>
<dbReference type="PANTHER" id="PTHR45755">
    <property type="match status" value="1"/>
</dbReference>
<evidence type="ECO:0000256" key="7">
    <source>
        <dbReference type="SAM" id="MobiDB-lite"/>
    </source>
</evidence>
<dbReference type="AlphaFoldDB" id="A9GV42"/>
<evidence type="ECO:0000256" key="1">
    <source>
        <dbReference type="ARBA" id="ARBA00004141"/>
    </source>
</evidence>
<feature type="region of interest" description="Disordered" evidence="7">
    <location>
        <begin position="158"/>
        <end position="189"/>
    </location>
</feature>
<evidence type="ECO:0000256" key="5">
    <source>
        <dbReference type="ARBA" id="ARBA00023065"/>
    </source>
</evidence>
<dbReference type="GO" id="GO:0005385">
    <property type="term" value="F:zinc ion transmembrane transporter activity"/>
    <property type="evidence" value="ECO:0007669"/>
    <property type="project" value="InterPro"/>
</dbReference>
<dbReference type="Proteomes" id="UP000002139">
    <property type="component" value="Chromosome"/>
</dbReference>
<keyword evidence="5" id="KW-0406">Ion transport</keyword>
<dbReference type="InterPro" id="IPR058533">
    <property type="entry name" value="Cation_efflux_TM"/>
</dbReference>
<protein>
    <submittedName>
        <fullName evidence="10">Cation efflux system protein</fullName>
    </submittedName>
</protein>
<comment type="subcellular location">
    <subcellularLocation>
        <location evidence="1">Membrane</location>
        <topology evidence="1">Multi-pass membrane protein</topology>
    </subcellularLocation>
</comment>
<dbReference type="Gene3D" id="1.20.1510.10">
    <property type="entry name" value="Cation efflux protein transmembrane domain"/>
    <property type="match status" value="1"/>
</dbReference>
<evidence type="ECO:0000259" key="9">
    <source>
        <dbReference type="Pfam" id="PF01545"/>
    </source>
</evidence>
<dbReference type="NCBIfam" id="TIGR01297">
    <property type="entry name" value="CDF"/>
    <property type="match status" value="1"/>
</dbReference>